<sequence length="43" mass="5090">MLNVNEQIELDKHILRISIDGVTIYESEKVKRLRELGTKFFRG</sequence>
<accession>A0A0R3JS71</accession>
<protein>
    <submittedName>
        <fullName evidence="1">Uncharacterized protein</fullName>
    </submittedName>
</protein>
<reference evidence="1 2" key="1">
    <citation type="submission" date="2015-09" db="EMBL/GenBank/DDBJ databases">
        <title>Draft genome sequence of a Caloramator mitchellensis, a moderate thermophile from the Great Artesian Basin of Australia.</title>
        <authorList>
            <person name="Patel B.K."/>
        </authorList>
    </citation>
    <scope>NUCLEOTIDE SEQUENCE [LARGE SCALE GENOMIC DNA]</scope>
    <source>
        <strain evidence="1 2">VF08</strain>
    </source>
</reference>
<keyword evidence="2" id="KW-1185">Reference proteome</keyword>
<evidence type="ECO:0000313" key="2">
    <source>
        <dbReference type="Proteomes" id="UP000052015"/>
    </source>
</evidence>
<evidence type="ECO:0000313" key="1">
    <source>
        <dbReference type="EMBL" id="KRQ85850.1"/>
    </source>
</evidence>
<name>A0A0R3JS71_CALMK</name>
<dbReference type="RefSeq" id="WP_278287124.1">
    <property type="nucleotide sequence ID" value="NZ_LKHP01000024.1"/>
</dbReference>
<dbReference type="STRING" id="908809.ABG79_02364"/>
<dbReference type="AlphaFoldDB" id="A0A0R3JS71"/>
<dbReference type="Proteomes" id="UP000052015">
    <property type="component" value="Unassembled WGS sequence"/>
</dbReference>
<organism evidence="1 2">
    <name type="scientific">Caloramator mitchellensis</name>
    <dbReference type="NCBI Taxonomy" id="908809"/>
    <lineage>
        <taxon>Bacteria</taxon>
        <taxon>Bacillati</taxon>
        <taxon>Bacillota</taxon>
        <taxon>Clostridia</taxon>
        <taxon>Eubacteriales</taxon>
        <taxon>Clostridiaceae</taxon>
        <taxon>Caloramator</taxon>
    </lineage>
</organism>
<dbReference type="EMBL" id="LKHP01000024">
    <property type="protein sequence ID" value="KRQ85850.1"/>
    <property type="molecule type" value="Genomic_DNA"/>
</dbReference>
<gene>
    <name evidence="1" type="ORF">ABG79_02364</name>
</gene>
<proteinExistence type="predicted"/>
<comment type="caution">
    <text evidence="1">The sequence shown here is derived from an EMBL/GenBank/DDBJ whole genome shotgun (WGS) entry which is preliminary data.</text>
</comment>